<dbReference type="Proteomes" id="UP000805193">
    <property type="component" value="Unassembled WGS sequence"/>
</dbReference>
<dbReference type="EMBL" id="JABSTQ010010905">
    <property type="protein sequence ID" value="KAG0416887.1"/>
    <property type="molecule type" value="Genomic_DNA"/>
</dbReference>
<name>A0AC60PBA9_IXOPE</name>
<organism evidence="1 2">
    <name type="scientific">Ixodes persulcatus</name>
    <name type="common">Taiga tick</name>
    <dbReference type="NCBI Taxonomy" id="34615"/>
    <lineage>
        <taxon>Eukaryota</taxon>
        <taxon>Metazoa</taxon>
        <taxon>Ecdysozoa</taxon>
        <taxon>Arthropoda</taxon>
        <taxon>Chelicerata</taxon>
        <taxon>Arachnida</taxon>
        <taxon>Acari</taxon>
        <taxon>Parasitiformes</taxon>
        <taxon>Ixodida</taxon>
        <taxon>Ixodoidea</taxon>
        <taxon>Ixodidae</taxon>
        <taxon>Ixodinae</taxon>
        <taxon>Ixodes</taxon>
    </lineage>
</organism>
<proteinExistence type="predicted"/>
<evidence type="ECO:0000313" key="1">
    <source>
        <dbReference type="EMBL" id="KAG0416887.1"/>
    </source>
</evidence>
<gene>
    <name evidence="1" type="ORF">HPB47_006057</name>
</gene>
<comment type="caution">
    <text evidence="1">The sequence shown here is derived from an EMBL/GenBank/DDBJ whole genome shotgun (WGS) entry which is preliminary data.</text>
</comment>
<keyword evidence="2" id="KW-1185">Reference proteome</keyword>
<accession>A0AC60PBA9</accession>
<protein>
    <submittedName>
        <fullName evidence="1">Uncharacterized protein</fullName>
    </submittedName>
</protein>
<evidence type="ECO:0000313" key="2">
    <source>
        <dbReference type="Proteomes" id="UP000805193"/>
    </source>
</evidence>
<sequence>MEVERKRRLAAVALALTIEDEEDLKTDDQFALFPRFLLSPLLPCPPLPVSSSPGVAKGKAGILSEDGRGTGGGPPRSSPLTPEEEGITGIFGVDTVQGCGGPVLELEPSSYVVRVRPPGPSSMCASLLRRGDKLRSSWCAAAANVAKKSPAGRIRRHGDIFGGRQRLGIQLRVCRKGLCNDVLALLRVIVLLKRQATSVAEVDWRAVPEGGSSKPRGSRLYDARKRPRDLSETQDAIHRLGSDLCTLGDSPFAKHLRTVQILGTESTFGRGVHVFEGDLPVSLPPPRQRSAPWVRGQAIFVGGDAGVAS</sequence>
<reference evidence="1 2" key="1">
    <citation type="journal article" date="2020" name="Cell">
        <title>Large-Scale Comparative Analyses of Tick Genomes Elucidate Their Genetic Diversity and Vector Capacities.</title>
        <authorList>
            <consortium name="Tick Genome and Microbiome Consortium (TIGMIC)"/>
            <person name="Jia N."/>
            <person name="Wang J."/>
            <person name="Shi W."/>
            <person name="Du L."/>
            <person name="Sun Y."/>
            <person name="Zhan W."/>
            <person name="Jiang J.F."/>
            <person name="Wang Q."/>
            <person name="Zhang B."/>
            <person name="Ji P."/>
            <person name="Bell-Sakyi L."/>
            <person name="Cui X.M."/>
            <person name="Yuan T.T."/>
            <person name="Jiang B.G."/>
            <person name="Yang W.F."/>
            <person name="Lam T.T."/>
            <person name="Chang Q.C."/>
            <person name="Ding S.J."/>
            <person name="Wang X.J."/>
            <person name="Zhu J.G."/>
            <person name="Ruan X.D."/>
            <person name="Zhao L."/>
            <person name="Wei J.T."/>
            <person name="Ye R.Z."/>
            <person name="Que T.C."/>
            <person name="Du C.H."/>
            <person name="Zhou Y.H."/>
            <person name="Cheng J.X."/>
            <person name="Dai P.F."/>
            <person name="Guo W.B."/>
            <person name="Han X.H."/>
            <person name="Huang E.J."/>
            <person name="Li L.F."/>
            <person name="Wei W."/>
            <person name="Gao Y.C."/>
            <person name="Liu J.Z."/>
            <person name="Shao H.Z."/>
            <person name="Wang X."/>
            <person name="Wang C.C."/>
            <person name="Yang T.C."/>
            <person name="Huo Q.B."/>
            <person name="Li W."/>
            <person name="Chen H.Y."/>
            <person name="Chen S.E."/>
            <person name="Zhou L.G."/>
            <person name="Ni X.B."/>
            <person name="Tian J.H."/>
            <person name="Sheng Y."/>
            <person name="Liu T."/>
            <person name="Pan Y.S."/>
            <person name="Xia L.Y."/>
            <person name="Li J."/>
            <person name="Zhao F."/>
            <person name="Cao W.C."/>
        </authorList>
    </citation>
    <scope>NUCLEOTIDE SEQUENCE [LARGE SCALE GENOMIC DNA]</scope>
    <source>
        <strain evidence="1">Iper-2018</strain>
    </source>
</reference>